<dbReference type="EMBL" id="CAJVQA010023053">
    <property type="protein sequence ID" value="CAG8776769.1"/>
    <property type="molecule type" value="Genomic_DNA"/>
</dbReference>
<proteinExistence type="predicted"/>
<keyword evidence="1" id="KW-0175">Coiled coil</keyword>
<dbReference type="Proteomes" id="UP000789759">
    <property type="component" value="Unassembled WGS sequence"/>
</dbReference>
<keyword evidence="3" id="KW-1185">Reference proteome</keyword>
<feature type="non-terminal residue" evidence="2">
    <location>
        <position position="1"/>
    </location>
</feature>
<gene>
    <name evidence="2" type="ORF">CPELLU_LOCUS16161</name>
</gene>
<feature type="coiled-coil region" evidence="1">
    <location>
        <begin position="12"/>
        <end position="39"/>
    </location>
</feature>
<reference evidence="2" key="1">
    <citation type="submission" date="2021-06" db="EMBL/GenBank/DDBJ databases">
        <authorList>
            <person name="Kallberg Y."/>
            <person name="Tangrot J."/>
            <person name="Rosling A."/>
        </authorList>
    </citation>
    <scope>NUCLEOTIDE SEQUENCE</scope>
    <source>
        <strain evidence="2">FL966</strain>
    </source>
</reference>
<organism evidence="2 3">
    <name type="scientific">Cetraspora pellucida</name>
    <dbReference type="NCBI Taxonomy" id="1433469"/>
    <lineage>
        <taxon>Eukaryota</taxon>
        <taxon>Fungi</taxon>
        <taxon>Fungi incertae sedis</taxon>
        <taxon>Mucoromycota</taxon>
        <taxon>Glomeromycotina</taxon>
        <taxon>Glomeromycetes</taxon>
        <taxon>Diversisporales</taxon>
        <taxon>Gigasporaceae</taxon>
        <taxon>Cetraspora</taxon>
    </lineage>
</organism>
<evidence type="ECO:0000256" key="1">
    <source>
        <dbReference type="SAM" id="Coils"/>
    </source>
</evidence>
<comment type="caution">
    <text evidence="2">The sequence shown here is derived from an EMBL/GenBank/DDBJ whole genome shotgun (WGS) entry which is preliminary data.</text>
</comment>
<accession>A0A9N9JHR6</accession>
<dbReference type="AlphaFoldDB" id="A0A9N9JHR6"/>
<sequence length="97" mass="11476">KNNKNIVFDSIFTKTHNELEDLNNEINKLQNIYLTNENSDKGSDNKTNEYEACNKMPVSLTIYNNDFFITAQIEHFYKIYTLYLMHTVIEDKKACEK</sequence>
<evidence type="ECO:0000313" key="3">
    <source>
        <dbReference type="Proteomes" id="UP000789759"/>
    </source>
</evidence>
<dbReference type="OrthoDB" id="2409832at2759"/>
<evidence type="ECO:0000313" key="2">
    <source>
        <dbReference type="EMBL" id="CAG8776769.1"/>
    </source>
</evidence>
<name>A0A9N9JHR6_9GLOM</name>
<protein>
    <submittedName>
        <fullName evidence="2">10897_t:CDS:1</fullName>
    </submittedName>
</protein>